<dbReference type="OrthoDB" id="273829at2759"/>
<dbReference type="Proteomes" id="UP000674318">
    <property type="component" value="Unassembled WGS sequence"/>
</dbReference>
<evidence type="ECO:0000256" key="1">
    <source>
        <dbReference type="SAM" id="MobiDB-lite"/>
    </source>
</evidence>
<feature type="compositionally biased region" description="Low complexity" evidence="1">
    <location>
        <begin position="8"/>
        <end position="20"/>
    </location>
</feature>
<organism evidence="2 3">
    <name type="scientific">Porcisia hertigi</name>
    <dbReference type="NCBI Taxonomy" id="2761500"/>
    <lineage>
        <taxon>Eukaryota</taxon>
        <taxon>Discoba</taxon>
        <taxon>Euglenozoa</taxon>
        <taxon>Kinetoplastea</taxon>
        <taxon>Metakinetoplastina</taxon>
        <taxon>Trypanosomatida</taxon>
        <taxon>Trypanosomatidae</taxon>
        <taxon>Leishmaniinae</taxon>
        <taxon>Porcisia</taxon>
    </lineage>
</organism>
<feature type="compositionally biased region" description="Polar residues" evidence="1">
    <location>
        <begin position="85"/>
        <end position="105"/>
    </location>
</feature>
<proteinExistence type="predicted"/>
<dbReference type="EMBL" id="JAFJZO010000033">
    <property type="protein sequence ID" value="KAG5495037.1"/>
    <property type="molecule type" value="Genomic_DNA"/>
</dbReference>
<feature type="region of interest" description="Disordered" evidence="1">
    <location>
        <begin position="173"/>
        <end position="204"/>
    </location>
</feature>
<dbReference type="AlphaFoldDB" id="A0A836L2P9"/>
<sequence length="390" mass="41017">MSLFDLDSSSSSSKASSVSSDEGTLPTCPPPPLRATYSTEPAFTCSDGITGSGASLSVLAQRRRMAELDVARRRNGTARWPNELPGTSASHFKSGSVPASSTTPDTGKFGSSIAAALSLRREEKERALLKRLQQQRRAEEESMGGEALARKDMEVGVFVTANYKALLKRNLHPVENNSRGSDSQSFTKADGGNDEDSGDDKDGPLAAYLRQLEATTHRTFDANELSLSASLLSTGDYYDRIMKAPLLEEKNASGADTATTTTSVGDGGEFAGVSVVAAVDVPAERSGSAPCAAPTVSELQDLIQHTAVGPSPTSGSSSASKKDTGASTGHAKSSHAAEDADDMHSAVLTHARMLFDLRQAKCRRGANHVTLVATARRCDERICASLFASV</sequence>
<evidence type="ECO:0000313" key="3">
    <source>
        <dbReference type="Proteomes" id="UP000674318"/>
    </source>
</evidence>
<reference evidence="2 3" key="1">
    <citation type="submission" date="2021-02" db="EMBL/GenBank/DDBJ databases">
        <title>Porcisia hertigi Genome sequencing and assembly.</title>
        <authorList>
            <person name="Almutairi H."/>
            <person name="Gatherer D."/>
        </authorList>
    </citation>
    <scope>NUCLEOTIDE SEQUENCE [LARGE SCALE GENOMIC DNA]</scope>
    <source>
        <strain evidence="2 3">C119</strain>
    </source>
</reference>
<feature type="region of interest" description="Disordered" evidence="1">
    <location>
        <begin position="1"/>
        <end position="39"/>
    </location>
</feature>
<dbReference type="RefSeq" id="XP_067754289.1">
    <property type="nucleotide sequence ID" value="XM_067898132.1"/>
</dbReference>
<comment type="caution">
    <text evidence="2">The sequence shown here is derived from an EMBL/GenBank/DDBJ whole genome shotgun (WGS) entry which is preliminary data.</text>
</comment>
<feature type="compositionally biased region" description="Polar residues" evidence="1">
    <location>
        <begin position="175"/>
        <end position="187"/>
    </location>
</feature>
<accession>A0A836L2P9</accession>
<feature type="compositionally biased region" description="Low complexity" evidence="1">
    <location>
        <begin position="310"/>
        <end position="319"/>
    </location>
</feature>
<evidence type="ECO:0000313" key="2">
    <source>
        <dbReference type="EMBL" id="KAG5495037.1"/>
    </source>
</evidence>
<feature type="region of interest" description="Disordered" evidence="1">
    <location>
        <begin position="306"/>
        <end position="340"/>
    </location>
</feature>
<name>A0A836L2P9_9TRYP</name>
<keyword evidence="3" id="KW-1185">Reference proteome</keyword>
<gene>
    <name evidence="2" type="ORF">JKF63_02090</name>
</gene>
<dbReference type="GeneID" id="94288209"/>
<dbReference type="KEGG" id="phet:94288209"/>
<protein>
    <submittedName>
        <fullName evidence="2">Uncharacterized protein</fullName>
    </submittedName>
</protein>
<feature type="region of interest" description="Disordered" evidence="1">
    <location>
        <begin position="74"/>
        <end position="108"/>
    </location>
</feature>